<dbReference type="SUPFAM" id="SSF46785">
    <property type="entry name" value="Winged helix' DNA-binding domain"/>
    <property type="match status" value="1"/>
</dbReference>
<dbReference type="OrthoDB" id="58802at2"/>
<dbReference type="AlphaFoldDB" id="A0A1H9TYH6"/>
<dbReference type="Pfam" id="PF04198">
    <property type="entry name" value="Sugar-bind"/>
    <property type="match status" value="1"/>
</dbReference>
<evidence type="ECO:0000256" key="4">
    <source>
        <dbReference type="ARBA" id="ARBA00023163"/>
    </source>
</evidence>
<keyword evidence="2" id="KW-0805">Transcription regulation</keyword>
<evidence type="ECO:0000313" key="8">
    <source>
        <dbReference type="Proteomes" id="UP000198948"/>
    </source>
</evidence>
<dbReference type="EMBL" id="FOHA01000018">
    <property type="protein sequence ID" value="SES02305.1"/>
    <property type="molecule type" value="Genomic_DNA"/>
</dbReference>
<feature type="domain" description="Sugar-binding" evidence="5">
    <location>
        <begin position="57"/>
        <end position="310"/>
    </location>
</feature>
<dbReference type="PANTHER" id="PTHR34294">
    <property type="entry name" value="TRANSCRIPTIONAL REGULATOR-RELATED"/>
    <property type="match status" value="1"/>
</dbReference>
<dbReference type="InterPro" id="IPR051054">
    <property type="entry name" value="SorC_transcr_regulators"/>
</dbReference>
<evidence type="ECO:0000259" key="6">
    <source>
        <dbReference type="Pfam" id="PF13545"/>
    </source>
</evidence>
<dbReference type="SUPFAM" id="SSF100950">
    <property type="entry name" value="NagB/RpiA/CoA transferase-like"/>
    <property type="match status" value="1"/>
</dbReference>
<evidence type="ECO:0000313" key="7">
    <source>
        <dbReference type="EMBL" id="SES02305.1"/>
    </source>
</evidence>
<keyword evidence="4" id="KW-0804">Transcription</keyword>
<dbReference type="InterPro" id="IPR036390">
    <property type="entry name" value="WH_DNA-bd_sf"/>
</dbReference>
<evidence type="ECO:0000256" key="1">
    <source>
        <dbReference type="ARBA" id="ARBA00010466"/>
    </source>
</evidence>
<dbReference type="InterPro" id="IPR037171">
    <property type="entry name" value="NagB/RpiA_transferase-like"/>
</dbReference>
<dbReference type="Gene3D" id="1.10.10.60">
    <property type="entry name" value="Homeodomain-like"/>
    <property type="match status" value="1"/>
</dbReference>
<evidence type="ECO:0000256" key="2">
    <source>
        <dbReference type="ARBA" id="ARBA00023015"/>
    </source>
</evidence>
<dbReference type="RefSeq" id="WP_092653528.1">
    <property type="nucleotide sequence ID" value="NZ_FOHA01000018.1"/>
</dbReference>
<comment type="similarity">
    <text evidence="1">Belongs to the SorC transcriptional regulatory family.</text>
</comment>
<dbReference type="Pfam" id="PF13545">
    <property type="entry name" value="HTH_Crp_2"/>
    <property type="match status" value="1"/>
</dbReference>
<keyword evidence="3" id="KW-0238">DNA-binding</keyword>
<name>A0A1H9TYH6_9LACT</name>
<dbReference type="InterPro" id="IPR007324">
    <property type="entry name" value="Sugar-bd_dom_put"/>
</dbReference>
<protein>
    <submittedName>
        <fullName evidence="7">Deoxyribonucleoside regulator</fullName>
    </submittedName>
</protein>
<feature type="domain" description="HTH crp-type" evidence="6">
    <location>
        <begin position="18"/>
        <end position="52"/>
    </location>
</feature>
<dbReference type="PANTHER" id="PTHR34294:SF1">
    <property type="entry name" value="TRANSCRIPTIONAL REGULATOR LSRR"/>
    <property type="match status" value="1"/>
</dbReference>
<evidence type="ECO:0000259" key="5">
    <source>
        <dbReference type="Pfam" id="PF04198"/>
    </source>
</evidence>
<proteinExistence type="inferred from homology"/>
<dbReference type="Gene3D" id="3.40.50.1360">
    <property type="match status" value="1"/>
</dbReference>
<reference evidence="7 8" key="1">
    <citation type="submission" date="2016-10" db="EMBL/GenBank/DDBJ databases">
        <authorList>
            <person name="de Groot N.N."/>
        </authorList>
    </citation>
    <scope>NUCLEOTIDE SEQUENCE [LARGE SCALE GENOMIC DNA]</scope>
    <source>
        <strain evidence="7 8">DSM 13760</strain>
    </source>
</reference>
<sequence length="318" mass="35930">MDKEKHQLSVEVARLYYQMEYSQQDIANQLNISRPTVSRLLKYAKDKGYIQIKIVDPFSDMTSLSRLLKEKYDLLDVQVVFAPTMDYPVLTEYISKATAEYLEKTVTNGDIIGVSWGTTMHEVARKMKPKEVKGVEVVQLKGGISHSSVNTYATETLNLFADAFQTVGRQLPLPVIFDHPEVKKMVEEDRHIKRIIELGRQATIAVFTVGTVRDEALLFRLGYFDKEEENLLKKKAVGDICSRFFDSNGNICSETIDNRTIGIDLNELKMKEKSILVAGGMRKIRAIDGALNGKYANILITDQYTAQALLDFDGTLNS</sequence>
<dbReference type="STRING" id="142588.SAMN04488559_11827"/>
<dbReference type="GO" id="GO:0030246">
    <property type="term" value="F:carbohydrate binding"/>
    <property type="evidence" value="ECO:0007669"/>
    <property type="project" value="InterPro"/>
</dbReference>
<keyword evidence="8" id="KW-1185">Reference proteome</keyword>
<accession>A0A1H9TYH6</accession>
<evidence type="ECO:0000256" key="3">
    <source>
        <dbReference type="ARBA" id="ARBA00023125"/>
    </source>
</evidence>
<dbReference type="GO" id="GO:0003677">
    <property type="term" value="F:DNA binding"/>
    <property type="evidence" value="ECO:0007669"/>
    <property type="project" value="UniProtKB-KW"/>
</dbReference>
<gene>
    <name evidence="7" type="ORF">SAMN04488559_11827</name>
</gene>
<dbReference type="InterPro" id="IPR012318">
    <property type="entry name" value="HTH_CRP"/>
</dbReference>
<dbReference type="GO" id="GO:0006355">
    <property type="term" value="P:regulation of DNA-templated transcription"/>
    <property type="evidence" value="ECO:0007669"/>
    <property type="project" value="InterPro"/>
</dbReference>
<organism evidence="7 8">
    <name type="scientific">Isobaculum melis</name>
    <dbReference type="NCBI Taxonomy" id="142588"/>
    <lineage>
        <taxon>Bacteria</taxon>
        <taxon>Bacillati</taxon>
        <taxon>Bacillota</taxon>
        <taxon>Bacilli</taxon>
        <taxon>Lactobacillales</taxon>
        <taxon>Carnobacteriaceae</taxon>
        <taxon>Isobaculum</taxon>
    </lineage>
</organism>
<dbReference type="Proteomes" id="UP000198948">
    <property type="component" value="Unassembled WGS sequence"/>
</dbReference>